<dbReference type="KEGG" id="mbe:MBM_00110"/>
<accession>K1X7A8</accession>
<feature type="region of interest" description="Disordered" evidence="1">
    <location>
        <begin position="630"/>
        <end position="678"/>
    </location>
</feature>
<keyword evidence="2" id="KW-0812">Transmembrane</keyword>
<evidence type="ECO:0000256" key="1">
    <source>
        <dbReference type="SAM" id="MobiDB-lite"/>
    </source>
</evidence>
<feature type="compositionally biased region" description="Low complexity" evidence="1">
    <location>
        <begin position="267"/>
        <end position="280"/>
    </location>
</feature>
<protein>
    <submittedName>
        <fullName evidence="3">Uncharacterized protein</fullName>
    </submittedName>
</protein>
<dbReference type="AlphaFoldDB" id="K1X7A8"/>
<feature type="region of interest" description="Disordered" evidence="1">
    <location>
        <begin position="182"/>
        <end position="450"/>
    </location>
</feature>
<dbReference type="HOGENOM" id="CLU_405469_0_0_1"/>
<feature type="compositionally biased region" description="Basic and acidic residues" evidence="1">
    <location>
        <begin position="54"/>
        <end position="87"/>
    </location>
</feature>
<keyword evidence="2" id="KW-0472">Membrane</keyword>
<feature type="compositionally biased region" description="Polar residues" evidence="1">
    <location>
        <begin position="223"/>
        <end position="234"/>
    </location>
</feature>
<name>K1X7A8_MARBU</name>
<feature type="compositionally biased region" description="Polar residues" evidence="1">
    <location>
        <begin position="248"/>
        <end position="257"/>
    </location>
</feature>
<evidence type="ECO:0000256" key="2">
    <source>
        <dbReference type="SAM" id="Phobius"/>
    </source>
</evidence>
<dbReference type="Proteomes" id="UP000006753">
    <property type="component" value="Unassembled WGS sequence"/>
</dbReference>
<feature type="region of interest" description="Disordered" evidence="1">
    <location>
        <begin position="135"/>
        <end position="166"/>
    </location>
</feature>
<dbReference type="eggNOG" id="ENOG502S7U4">
    <property type="taxonomic scope" value="Eukaryota"/>
</dbReference>
<keyword evidence="4" id="KW-1185">Reference proteome</keyword>
<evidence type="ECO:0000313" key="4">
    <source>
        <dbReference type="Proteomes" id="UP000006753"/>
    </source>
</evidence>
<feature type="compositionally biased region" description="Basic residues" evidence="1">
    <location>
        <begin position="662"/>
        <end position="671"/>
    </location>
</feature>
<feature type="compositionally biased region" description="Polar residues" evidence="1">
    <location>
        <begin position="184"/>
        <end position="199"/>
    </location>
</feature>
<dbReference type="EMBL" id="JH921428">
    <property type="protein sequence ID" value="EKD20997.1"/>
    <property type="molecule type" value="Genomic_DNA"/>
</dbReference>
<reference evidence="3 4" key="1">
    <citation type="journal article" date="2012" name="BMC Genomics">
        <title>Sequencing the genome of Marssonina brunnea reveals fungus-poplar co-evolution.</title>
        <authorList>
            <person name="Zhu S."/>
            <person name="Cao Y.-Z."/>
            <person name="Jiang C."/>
            <person name="Tan B.-Y."/>
            <person name="Wang Z."/>
            <person name="Feng S."/>
            <person name="Zhang L."/>
            <person name="Su X.-H."/>
            <person name="Brejova B."/>
            <person name="Vinar T."/>
            <person name="Xu M."/>
            <person name="Wang M.-X."/>
            <person name="Zhang S.-G."/>
            <person name="Huang M.-R."/>
            <person name="Wu R."/>
            <person name="Zhou Y."/>
        </authorList>
    </citation>
    <scope>NUCLEOTIDE SEQUENCE [LARGE SCALE GENOMIC DNA]</scope>
    <source>
        <strain evidence="3 4">MB_m1</strain>
    </source>
</reference>
<feature type="compositionally biased region" description="Polar residues" evidence="1">
    <location>
        <begin position="416"/>
        <end position="429"/>
    </location>
</feature>
<feature type="transmembrane region" description="Helical" evidence="2">
    <location>
        <begin position="583"/>
        <end position="601"/>
    </location>
</feature>
<feature type="compositionally biased region" description="Low complexity" evidence="1">
    <location>
        <begin position="317"/>
        <end position="330"/>
    </location>
</feature>
<feature type="region of interest" description="Disordered" evidence="1">
    <location>
        <begin position="54"/>
        <end position="92"/>
    </location>
</feature>
<dbReference type="InParanoid" id="K1X7A8"/>
<dbReference type="OrthoDB" id="5395975at2759"/>
<dbReference type="OMA" id="RKWANAN"/>
<sequence>MADIARKDVEILVHATAPSRGQDDTRYRALAQAYLDFQPWQRVTIVEELADDATLEKDTQAGSHLQHELPRSTQEDRESQKSFRPGDEYSSAEEDIYEYDIFRCSQPINSPDLSFNSVEDNAGSPVFQARVSCHVDAPEDDQNQEHGETGSWRAPPSEIADSQPENIQAMSIFSSPTRMLELYLQNQESQGSRTTSDLNSPEKLRQSSSLDLPAHMRGVPSLSPESSRNKSSSLEVPAGVRGRASLSPVVSRNTSSLELPARKGGESHSSPKTSDKTTSSLELPGPVRREASPLPETDCNKTSSLDLPSGLRGELDSSSGNAPSQSSPSPVKCPVRRSVRLAPPSTQDPALDLKRKWANANSDDSQSSTAPPTSAGRTAQPSKSTQHLLARPEKRLRMESPGAHVSVSRQPALPSSKPNQPSVTSSSSGPLVWNEKLEIRPRPPATSTGDLTAEMLLTPALANLEKKMPPLPNPAFQRRTLRDFERGYWLVNCEDWSEGRRNRCWEELGDFIGNDRAGWGVGLVREADFTSFRIYSFGKVAVAASDCLMFGDYVSLSSLVIRVSDLSLTVTGHSNTGLNKSPIFVFLAYSSIYAAILIYKIRIGIGMGMGIGMGIGIGIGRSLNSFQYDSQLAPSPSPSKGLEEMREKEEEEMKEEKEGEKKKPKTYRIHPSRLAGNR</sequence>
<feature type="compositionally biased region" description="Polar residues" evidence="1">
    <location>
        <begin position="359"/>
        <end position="387"/>
    </location>
</feature>
<evidence type="ECO:0000313" key="3">
    <source>
        <dbReference type="EMBL" id="EKD20997.1"/>
    </source>
</evidence>
<proteinExistence type="predicted"/>
<dbReference type="GeneID" id="18756045"/>
<gene>
    <name evidence="3" type="ORF">MBM_00110</name>
</gene>
<keyword evidence="2" id="KW-1133">Transmembrane helix</keyword>
<organism evidence="3 4">
    <name type="scientific">Marssonina brunnea f. sp. multigermtubi (strain MB_m1)</name>
    <name type="common">Marssonina leaf spot fungus</name>
    <dbReference type="NCBI Taxonomy" id="1072389"/>
    <lineage>
        <taxon>Eukaryota</taxon>
        <taxon>Fungi</taxon>
        <taxon>Dikarya</taxon>
        <taxon>Ascomycota</taxon>
        <taxon>Pezizomycotina</taxon>
        <taxon>Leotiomycetes</taxon>
        <taxon>Helotiales</taxon>
        <taxon>Drepanopezizaceae</taxon>
        <taxon>Drepanopeziza</taxon>
    </lineage>
</organism>